<reference evidence="6 7" key="1">
    <citation type="journal article" date="2007" name="Science">
        <title>The Chlamydomonas genome reveals the evolution of key animal and plant functions.</title>
        <authorList>
            <person name="Merchant S.S."/>
            <person name="Prochnik S.E."/>
            <person name="Vallon O."/>
            <person name="Harris E.H."/>
            <person name="Karpowicz S.J."/>
            <person name="Witman G.B."/>
            <person name="Terry A."/>
            <person name="Salamov A."/>
            <person name="Fritz-Laylin L.K."/>
            <person name="Marechal-Drouard L."/>
            <person name="Marshall W.F."/>
            <person name="Qu L.H."/>
            <person name="Nelson D.R."/>
            <person name="Sanderfoot A.A."/>
            <person name="Spalding M.H."/>
            <person name="Kapitonov V.V."/>
            <person name="Ren Q."/>
            <person name="Ferris P."/>
            <person name="Lindquist E."/>
            <person name="Shapiro H."/>
            <person name="Lucas S.M."/>
            <person name="Grimwood J."/>
            <person name="Schmutz J."/>
            <person name="Cardol P."/>
            <person name="Cerutti H."/>
            <person name="Chanfreau G."/>
            <person name="Chen C.L."/>
            <person name="Cognat V."/>
            <person name="Croft M.T."/>
            <person name="Dent R."/>
            <person name="Dutcher S."/>
            <person name="Fernandez E."/>
            <person name="Fukuzawa H."/>
            <person name="Gonzalez-Ballester D."/>
            <person name="Gonzalez-Halphen D."/>
            <person name="Hallmann A."/>
            <person name="Hanikenne M."/>
            <person name="Hippler M."/>
            <person name="Inwood W."/>
            <person name="Jabbari K."/>
            <person name="Kalanon M."/>
            <person name="Kuras R."/>
            <person name="Lefebvre P.A."/>
            <person name="Lemaire S.D."/>
            <person name="Lobanov A.V."/>
            <person name="Lohr M."/>
            <person name="Manuell A."/>
            <person name="Meier I."/>
            <person name="Mets L."/>
            <person name="Mittag M."/>
            <person name="Mittelmeier T."/>
            <person name="Moroney J.V."/>
            <person name="Moseley J."/>
            <person name="Napoli C."/>
            <person name="Nedelcu A.M."/>
            <person name="Niyogi K."/>
            <person name="Novoselov S.V."/>
            <person name="Paulsen I.T."/>
            <person name="Pazour G."/>
            <person name="Purton S."/>
            <person name="Ral J.P."/>
            <person name="Riano-Pachon D.M."/>
            <person name="Riekhof W."/>
            <person name="Rymarquis L."/>
            <person name="Schroda M."/>
            <person name="Stern D."/>
            <person name="Umen J."/>
            <person name="Willows R."/>
            <person name="Wilson N."/>
            <person name="Zimmer S.L."/>
            <person name="Allmer J."/>
            <person name="Balk J."/>
            <person name="Bisova K."/>
            <person name="Chen C.J."/>
            <person name="Elias M."/>
            <person name="Gendler K."/>
            <person name="Hauser C."/>
            <person name="Lamb M.R."/>
            <person name="Ledford H."/>
            <person name="Long J.C."/>
            <person name="Minagawa J."/>
            <person name="Page M.D."/>
            <person name="Pan J."/>
            <person name="Pootakham W."/>
            <person name="Roje S."/>
            <person name="Rose A."/>
            <person name="Stahlberg E."/>
            <person name="Terauchi A.M."/>
            <person name="Yang P."/>
            <person name="Ball S."/>
            <person name="Bowler C."/>
            <person name="Dieckmann C.L."/>
            <person name="Gladyshev V.N."/>
            <person name="Green P."/>
            <person name="Jorgensen R."/>
            <person name="Mayfield S."/>
            <person name="Mueller-Roeber B."/>
            <person name="Rajamani S."/>
            <person name="Sayre R.T."/>
            <person name="Brokstein P."/>
            <person name="Dubchak I."/>
            <person name="Goodstein D."/>
            <person name="Hornick L."/>
            <person name="Huang Y.W."/>
            <person name="Jhaveri J."/>
            <person name="Luo Y."/>
            <person name="Martinez D."/>
            <person name="Ngau W.C."/>
            <person name="Otillar B."/>
            <person name="Poliakov A."/>
            <person name="Porter A."/>
            <person name="Szajkowski L."/>
            <person name="Werner G."/>
            <person name="Zhou K."/>
            <person name="Grigoriev I.V."/>
            <person name="Rokhsar D.S."/>
            <person name="Grossman A.R."/>
        </authorList>
    </citation>
    <scope>NUCLEOTIDE SEQUENCE [LARGE SCALE GENOMIC DNA]</scope>
    <source>
        <strain evidence="7">CC-503</strain>
    </source>
</reference>
<dbReference type="Pfam" id="PF09273">
    <property type="entry name" value="Rubis-subs-bind"/>
    <property type="match status" value="1"/>
</dbReference>
<evidence type="ECO:0000256" key="4">
    <source>
        <dbReference type="SAM" id="MobiDB-lite"/>
    </source>
</evidence>
<keyword evidence="2" id="KW-0808">Transferase</keyword>
<evidence type="ECO:0000313" key="7">
    <source>
        <dbReference type="Proteomes" id="UP000006906"/>
    </source>
</evidence>
<dbReference type="PANTHER" id="PTHR13271:SF145">
    <property type="entry name" value="SET DOMAIN-CONTAINING PROTEIN"/>
    <property type="match status" value="1"/>
</dbReference>
<protein>
    <recommendedName>
        <fullName evidence="5">Rubisco LSMT substrate-binding domain-containing protein</fullName>
    </recommendedName>
</protein>
<dbReference type="CDD" id="cd19179">
    <property type="entry name" value="SET_RBCMT"/>
    <property type="match status" value="1"/>
</dbReference>
<gene>
    <name evidence="6" type="ORF">CHLRE_14g613134v5</name>
</gene>
<organism evidence="6 7">
    <name type="scientific">Chlamydomonas reinhardtii</name>
    <name type="common">Chlamydomonas smithii</name>
    <dbReference type="NCBI Taxonomy" id="3055"/>
    <lineage>
        <taxon>Eukaryota</taxon>
        <taxon>Viridiplantae</taxon>
        <taxon>Chlorophyta</taxon>
        <taxon>core chlorophytes</taxon>
        <taxon>Chlorophyceae</taxon>
        <taxon>CS clade</taxon>
        <taxon>Chlamydomonadales</taxon>
        <taxon>Chlamydomonadaceae</taxon>
        <taxon>Chlamydomonas</taxon>
    </lineage>
</organism>
<feature type="compositionally biased region" description="Acidic residues" evidence="4">
    <location>
        <begin position="606"/>
        <end position="625"/>
    </location>
</feature>
<dbReference type="OrthoDB" id="341421at2759"/>
<dbReference type="EMBL" id="CM008975">
    <property type="protein sequence ID" value="PNW72956.1"/>
    <property type="molecule type" value="Genomic_DNA"/>
</dbReference>
<dbReference type="InterPro" id="IPR036464">
    <property type="entry name" value="Rubisco_LSMT_subst-bd_sf"/>
</dbReference>
<dbReference type="GeneID" id="66056180"/>
<dbReference type="InterPro" id="IPR050600">
    <property type="entry name" value="SETD3_SETD6_MTase"/>
</dbReference>
<dbReference type="PANTHER" id="PTHR13271">
    <property type="entry name" value="UNCHARACTERIZED PUTATIVE METHYLTRANSFERASE"/>
    <property type="match status" value="1"/>
</dbReference>
<feature type="region of interest" description="Disordered" evidence="4">
    <location>
        <begin position="346"/>
        <end position="410"/>
    </location>
</feature>
<evidence type="ECO:0000259" key="5">
    <source>
        <dbReference type="Pfam" id="PF09273"/>
    </source>
</evidence>
<dbReference type="AlphaFoldDB" id="A0A2K3CXD6"/>
<evidence type="ECO:0000256" key="1">
    <source>
        <dbReference type="ARBA" id="ARBA00022603"/>
    </source>
</evidence>
<dbReference type="Gene3D" id="3.90.1410.10">
    <property type="entry name" value="set domain protein methyltransferase, domain 1"/>
    <property type="match status" value="1"/>
</dbReference>
<dbReference type="KEGG" id="cre:CHLRE_14g613134v5"/>
<accession>A0A2K3CXD6</accession>
<keyword evidence="3" id="KW-0949">S-adenosyl-L-methionine</keyword>
<dbReference type="RefSeq" id="XP_042916707.1">
    <property type="nucleotide sequence ID" value="XM_043070034.1"/>
</dbReference>
<feature type="region of interest" description="Disordered" evidence="4">
    <location>
        <begin position="606"/>
        <end position="655"/>
    </location>
</feature>
<dbReference type="GO" id="GO:0016279">
    <property type="term" value="F:protein-lysine N-methyltransferase activity"/>
    <property type="evidence" value="ECO:0000318"/>
    <property type="project" value="GO_Central"/>
</dbReference>
<evidence type="ECO:0000313" key="6">
    <source>
        <dbReference type="EMBL" id="PNW72956.1"/>
    </source>
</evidence>
<dbReference type="SUPFAM" id="SSF82199">
    <property type="entry name" value="SET domain"/>
    <property type="match status" value="1"/>
</dbReference>
<name>A0A2K3CXD6_CHLRE</name>
<sequence>MDISNEDPAAMRLKAWVLKHSKSLPTNMTPKRREDGTYYLTAEEPVRRGQVLVRVPRALLMNAHTARGSPACGRLVAEAGLNEWQALLLQLLCERAAGEASFWAPYVAVLPQDMSHHPLLWGPERMVWLRGSPLAAQLAERQQQVTDDTELLLVAGANELPIAEEYKKAHGGAELVTRESVGWAAAVLLSRAFSLDLAEEEPMEGDMSYWGTWTAHGPDTLCLVPWADLMQHCSAAGPESCAVYQFELGAVMLAAHTSYQAGEPLFDSHGPHLSPVDLVMDYGMEEQPQGLQQQLGQQQQAAVAAVAAGEGGSGGDAAQEGAAEAMSLAAAVAAAHAVDASEGAGVAVPAGGREGQQQQQQHEQVAAAGAEAEAQAAARPGDGDEDDVTTVSYAGMSGSAGRDRFDANPADVVAPRSSRNAALLTALAAVHGGTATAATATAAAADGDGGGAAATAGATAGAGSLALGSGGPDTASLTFLRAALATDVELVRAGWRVKAGAKDVELACRVMGALAEPSSKATEAALLRALATYIQGRLAAFPTSLEADEDRLLGRNGVPRVSGPERLAVVALASQKRALVGSAAAVACWIQRLDSGWPVAELYDGEEGGEVWGEGAEDDEEDEEGGGQQQQEWDDWGGGRKGAAAGRKGARAGKR</sequence>
<feature type="compositionally biased region" description="Low complexity" evidence="4">
    <location>
        <begin position="355"/>
        <end position="378"/>
    </location>
</feature>
<feature type="domain" description="Rubisco LSMT substrate-binding" evidence="5">
    <location>
        <begin position="471"/>
        <end position="579"/>
    </location>
</feature>
<evidence type="ECO:0000256" key="3">
    <source>
        <dbReference type="ARBA" id="ARBA00022691"/>
    </source>
</evidence>
<keyword evidence="7" id="KW-1185">Reference proteome</keyword>
<evidence type="ECO:0000256" key="2">
    <source>
        <dbReference type="ARBA" id="ARBA00022679"/>
    </source>
</evidence>
<dbReference type="InterPro" id="IPR044431">
    <property type="entry name" value="SET_RBCMT"/>
</dbReference>
<dbReference type="SUPFAM" id="SSF81822">
    <property type="entry name" value="RuBisCo LSMT C-terminal, substrate-binding domain"/>
    <property type="match status" value="1"/>
</dbReference>
<proteinExistence type="predicted"/>
<dbReference type="GO" id="GO:0032259">
    <property type="term" value="P:methylation"/>
    <property type="evidence" value="ECO:0007669"/>
    <property type="project" value="UniProtKB-KW"/>
</dbReference>
<keyword evidence="1" id="KW-0489">Methyltransferase</keyword>
<dbReference type="InterPro" id="IPR015353">
    <property type="entry name" value="Rubisco_LSMT_subst-bd"/>
</dbReference>
<dbReference type="InterPro" id="IPR046341">
    <property type="entry name" value="SET_dom_sf"/>
</dbReference>
<dbReference type="Gene3D" id="3.90.1420.10">
    <property type="entry name" value="Rubisco LSMT, substrate-binding domain"/>
    <property type="match status" value="1"/>
</dbReference>
<dbReference type="Proteomes" id="UP000006906">
    <property type="component" value="Chromosome 14"/>
</dbReference>
<dbReference type="InParanoid" id="A0A2K3CXD6"/>
<dbReference type="Gramene" id="PNW72956">
    <property type="protein sequence ID" value="PNW72956"/>
    <property type="gene ID" value="CHLRE_14g613134v5"/>
</dbReference>